<gene>
    <name evidence="2" type="ORF">FA046_04005</name>
</gene>
<sequence>MKKLIYLSILFVFLGFLNASAQDKIYKTNGEVIEAKVTEVGATEVKYKVFANLNGPVYTLTKQQIIKVVYEGGKVETYEVIQEASLPKAEEKRAQNVFVEFLGQGLLFTANYDTRFSNKRNGIGGRIGIGAIGGDGDTFVSIPVSLNYLLGEGKNLFEIGVGATYASISGNSDSIFSEGGDTVIGTMSFMYRLQPVKSGFSFRGGFTPIFTSEGFIPYYAGLSLGYTF</sequence>
<keyword evidence="3" id="KW-1185">Reference proteome</keyword>
<evidence type="ECO:0008006" key="4">
    <source>
        <dbReference type="Google" id="ProtNLM"/>
    </source>
</evidence>
<feature type="signal peptide" evidence="1">
    <location>
        <begin position="1"/>
        <end position="21"/>
    </location>
</feature>
<evidence type="ECO:0000256" key="1">
    <source>
        <dbReference type="SAM" id="SignalP"/>
    </source>
</evidence>
<name>A0A4U1CAW9_9SPHI</name>
<dbReference type="AlphaFoldDB" id="A0A4U1CAW9"/>
<evidence type="ECO:0000313" key="3">
    <source>
        <dbReference type="Proteomes" id="UP000308181"/>
    </source>
</evidence>
<dbReference type="OrthoDB" id="966005at2"/>
<organism evidence="2 3">
    <name type="scientific">Pedobacter cryophilus</name>
    <dbReference type="NCBI Taxonomy" id="2571271"/>
    <lineage>
        <taxon>Bacteria</taxon>
        <taxon>Pseudomonadati</taxon>
        <taxon>Bacteroidota</taxon>
        <taxon>Sphingobacteriia</taxon>
        <taxon>Sphingobacteriales</taxon>
        <taxon>Sphingobacteriaceae</taxon>
        <taxon>Pedobacter</taxon>
    </lineage>
</organism>
<comment type="caution">
    <text evidence="2">The sequence shown here is derived from an EMBL/GenBank/DDBJ whole genome shotgun (WGS) entry which is preliminary data.</text>
</comment>
<feature type="chain" id="PRO_5021006304" description="Outer membrane protein beta-barrel domain-containing protein" evidence="1">
    <location>
        <begin position="22"/>
        <end position="228"/>
    </location>
</feature>
<protein>
    <recommendedName>
        <fullName evidence="4">Outer membrane protein beta-barrel domain-containing protein</fullName>
    </recommendedName>
</protein>
<accession>A0A4U1CAW9</accession>
<dbReference type="RefSeq" id="WP_136825053.1">
    <property type="nucleotide sequence ID" value="NZ_SWBP01000001.1"/>
</dbReference>
<evidence type="ECO:0000313" key="2">
    <source>
        <dbReference type="EMBL" id="TKC00848.1"/>
    </source>
</evidence>
<reference evidence="2 3" key="1">
    <citation type="submission" date="2019-04" db="EMBL/GenBank/DDBJ databases">
        <title>Pedobacter sp. AR-3-17 sp. nov., isolated from Arctic soil.</title>
        <authorList>
            <person name="Dahal R.H."/>
            <person name="Kim D.-U."/>
        </authorList>
    </citation>
    <scope>NUCLEOTIDE SEQUENCE [LARGE SCALE GENOMIC DNA]</scope>
    <source>
        <strain evidence="2 3">AR-3-17</strain>
    </source>
</reference>
<dbReference type="Proteomes" id="UP000308181">
    <property type="component" value="Unassembled WGS sequence"/>
</dbReference>
<keyword evidence="1" id="KW-0732">Signal</keyword>
<proteinExistence type="predicted"/>
<dbReference type="EMBL" id="SWBP01000001">
    <property type="protein sequence ID" value="TKC00848.1"/>
    <property type="molecule type" value="Genomic_DNA"/>
</dbReference>